<comment type="cofactor">
    <cofactor evidence="6">
        <name>[2Fe-2S] cluster</name>
        <dbReference type="ChEBI" id="CHEBI:190135"/>
    </cofactor>
    <text evidence="6">Binds 1 [2Fe-2S] cluster.</text>
</comment>
<accession>A0A2A6CW24</accession>
<dbReference type="GO" id="GO:0005741">
    <property type="term" value="C:mitochondrial outer membrane"/>
    <property type="evidence" value="ECO:0000318"/>
    <property type="project" value="GO_Central"/>
</dbReference>
<proteinExistence type="inferred from homology"/>
<dbReference type="InterPro" id="IPR045131">
    <property type="entry name" value="CISD1/2"/>
</dbReference>
<keyword evidence="6" id="KW-0812">Transmembrane</keyword>
<keyword evidence="8" id="KW-1185">Reference proteome</keyword>
<feature type="transmembrane region" description="Helical" evidence="6">
    <location>
        <begin position="47"/>
        <end position="66"/>
    </location>
</feature>
<evidence type="ECO:0000256" key="1">
    <source>
        <dbReference type="ARBA" id="ARBA00008624"/>
    </source>
</evidence>
<protein>
    <recommendedName>
        <fullName evidence="6">CDGSH iron-sulfur domain-containing protein 2 homologue</fullName>
    </recommendedName>
</protein>
<comment type="subcellular location">
    <subcellularLocation>
        <location evidence="6">Endoplasmic reticulum membrane</location>
        <topology evidence="6">Single-pass membrane protein</topology>
    </subcellularLocation>
</comment>
<evidence type="ECO:0000256" key="2">
    <source>
        <dbReference type="ARBA" id="ARBA00022714"/>
    </source>
</evidence>
<keyword evidence="4 6" id="KW-0408">Iron</keyword>
<dbReference type="AlphaFoldDB" id="A0A2A6CW24"/>
<evidence type="ECO:0000313" key="7">
    <source>
        <dbReference type="EnsemblMetazoa" id="PPA22340.1"/>
    </source>
</evidence>
<evidence type="ECO:0000256" key="3">
    <source>
        <dbReference type="ARBA" id="ARBA00022723"/>
    </source>
</evidence>
<dbReference type="EnsemblMetazoa" id="PPA22340.1">
    <property type="protein sequence ID" value="PPA22340.1"/>
    <property type="gene ID" value="WBGene00111894"/>
</dbReference>
<sequence length="138" mass="14427">MASAGLYGAALNHAHPHEVAPASLVSESAKMVCPNSGLSGPGCHSKLILGGIALVGVGAAIGYLVCKKASCCSSRVNNKIKLGEPKVADVVDLEDIGEKKAFCRCWKSEKWPYCDGSHGKHNKETGDNVGPVVIKKKE</sequence>
<evidence type="ECO:0000256" key="4">
    <source>
        <dbReference type="ARBA" id="ARBA00023004"/>
    </source>
</evidence>
<dbReference type="GO" id="GO:0005789">
    <property type="term" value="C:endoplasmic reticulum membrane"/>
    <property type="evidence" value="ECO:0007669"/>
    <property type="project" value="UniProtKB-SubCell"/>
</dbReference>
<evidence type="ECO:0000256" key="5">
    <source>
        <dbReference type="ARBA" id="ARBA00023014"/>
    </source>
</evidence>
<dbReference type="FunFam" id="3.40.5.90:FF:000001">
    <property type="entry name" value="CDGSH iron-sulfur domain-containing protein 1"/>
    <property type="match status" value="1"/>
</dbReference>
<reference evidence="7" key="2">
    <citation type="submission" date="2022-06" db="UniProtKB">
        <authorList>
            <consortium name="EnsemblMetazoa"/>
        </authorList>
    </citation>
    <scope>IDENTIFICATION</scope>
    <source>
        <strain evidence="7">PS312</strain>
    </source>
</reference>
<reference evidence="8" key="1">
    <citation type="journal article" date="2008" name="Nat. Genet.">
        <title>The Pristionchus pacificus genome provides a unique perspective on nematode lifestyle and parasitism.</title>
        <authorList>
            <person name="Dieterich C."/>
            <person name="Clifton S.W."/>
            <person name="Schuster L.N."/>
            <person name="Chinwalla A."/>
            <person name="Delehaunty K."/>
            <person name="Dinkelacker I."/>
            <person name="Fulton L."/>
            <person name="Fulton R."/>
            <person name="Godfrey J."/>
            <person name="Minx P."/>
            <person name="Mitreva M."/>
            <person name="Roeseler W."/>
            <person name="Tian H."/>
            <person name="Witte H."/>
            <person name="Yang S.P."/>
            <person name="Wilson R.K."/>
            <person name="Sommer R.J."/>
        </authorList>
    </citation>
    <scope>NUCLEOTIDE SEQUENCE [LARGE SCALE GENOMIC DNA]</scope>
    <source>
        <strain evidence="8">PS312</strain>
    </source>
</reference>
<comment type="similarity">
    <text evidence="1 6">Belongs to the CISD protein family. CISD2 subfamily.</text>
</comment>
<keyword evidence="6" id="KW-0472">Membrane</keyword>
<dbReference type="GO" id="GO:0047801">
    <property type="term" value="F:L-cysteine transaminase activity"/>
    <property type="evidence" value="ECO:0000318"/>
    <property type="project" value="GO_Central"/>
</dbReference>
<dbReference type="PANTHER" id="PTHR13680:SF5">
    <property type="entry name" value="CDGSH IRON-SULFUR DOMAIN-CONTAINING PROTEIN 1"/>
    <property type="match status" value="1"/>
</dbReference>
<organism evidence="7 8">
    <name type="scientific">Pristionchus pacificus</name>
    <name type="common">Parasitic nematode worm</name>
    <dbReference type="NCBI Taxonomy" id="54126"/>
    <lineage>
        <taxon>Eukaryota</taxon>
        <taxon>Metazoa</taxon>
        <taxon>Ecdysozoa</taxon>
        <taxon>Nematoda</taxon>
        <taxon>Chromadorea</taxon>
        <taxon>Rhabditida</taxon>
        <taxon>Rhabditina</taxon>
        <taxon>Diplogasteromorpha</taxon>
        <taxon>Diplogasteroidea</taxon>
        <taxon>Neodiplogasteridae</taxon>
        <taxon>Pristionchus</taxon>
    </lineage>
</organism>
<dbReference type="OrthoDB" id="449252at2759"/>
<dbReference type="SMART" id="SM00704">
    <property type="entry name" value="ZnF_CDGSH"/>
    <property type="match status" value="1"/>
</dbReference>
<keyword evidence="6" id="KW-1133">Transmembrane helix</keyword>
<dbReference type="Pfam" id="PF09360">
    <property type="entry name" value="zf-CDGSH"/>
    <property type="match status" value="1"/>
</dbReference>
<dbReference type="Gene3D" id="3.40.5.90">
    <property type="entry name" value="CDGSH iron-sulfur domain, mitoNEET-type"/>
    <property type="match status" value="1"/>
</dbReference>
<dbReference type="Proteomes" id="UP000005239">
    <property type="component" value="Unassembled WGS sequence"/>
</dbReference>
<keyword evidence="5 6" id="KW-0411">Iron-sulfur</keyword>
<accession>A0A8R1YFS1</accession>
<dbReference type="InterPro" id="IPR018967">
    <property type="entry name" value="FeS-contain_CDGSH-typ"/>
</dbReference>
<dbReference type="GO" id="GO:0006879">
    <property type="term" value="P:intracellular iron ion homeostasis"/>
    <property type="evidence" value="ECO:0000318"/>
    <property type="project" value="GO_Central"/>
</dbReference>
<evidence type="ECO:0000256" key="6">
    <source>
        <dbReference type="RuleBase" id="RU369084"/>
    </source>
</evidence>
<dbReference type="GO" id="GO:0010506">
    <property type="term" value="P:regulation of autophagy"/>
    <property type="evidence" value="ECO:0007669"/>
    <property type="project" value="UniProtKB-UniRule"/>
</dbReference>
<dbReference type="GO" id="GO:0046872">
    <property type="term" value="F:metal ion binding"/>
    <property type="evidence" value="ECO:0007669"/>
    <property type="project" value="UniProtKB-UniRule"/>
</dbReference>
<dbReference type="InterPro" id="IPR042216">
    <property type="entry name" value="MitoNEET_CISD"/>
</dbReference>
<name>A0A2A6CW24_PRIPA</name>
<evidence type="ECO:0000313" key="8">
    <source>
        <dbReference type="Proteomes" id="UP000005239"/>
    </source>
</evidence>
<keyword evidence="6" id="KW-0256">Endoplasmic reticulum</keyword>
<keyword evidence="3 6" id="KW-0479">Metal-binding</keyword>
<dbReference type="GO" id="GO:0051537">
    <property type="term" value="F:2 iron, 2 sulfur cluster binding"/>
    <property type="evidence" value="ECO:0000318"/>
    <property type="project" value="GO_Central"/>
</dbReference>
<dbReference type="PANTHER" id="PTHR13680">
    <property type="entry name" value="CDGSH IRON-SULFUR DOMAIN-CONTAINING PROTEIN 1"/>
    <property type="match status" value="1"/>
</dbReference>
<gene>
    <name evidence="7" type="primary">WBGene00111894</name>
</gene>
<keyword evidence="2 6" id="KW-0001">2Fe-2S</keyword>